<protein>
    <recommendedName>
        <fullName evidence="4">Teneurin-like YD-shell domain-containing protein</fullName>
    </recommendedName>
</protein>
<dbReference type="RefSeq" id="WP_261745264.1">
    <property type="nucleotide sequence ID" value="NZ_CP104557.1"/>
</dbReference>
<name>A0ABY6AVL8_9PSED</name>
<keyword evidence="3" id="KW-0472">Membrane</keyword>
<proteinExistence type="predicted"/>
<evidence type="ECO:0000256" key="3">
    <source>
        <dbReference type="SAM" id="Phobius"/>
    </source>
</evidence>
<evidence type="ECO:0000256" key="1">
    <source>
        <dbReference type="ARBA" id="ARBA00022737"/>
    </source>
</evidence>
<gene>
    <name evidence="5" type="ORF">N5C08_09535</name>
</gene>
<sequence>MSTKPSVDATQSADFPVPYLISNLPDGSLPDMQDFGLERVGSVEGGWYSLCPIKAGRALTKDEMLSACLVHRRTGELIRVDYSAKAGKLDAAKWLGDFAAHVAASGKPITAGGWTDDNEFSSSHAAPRLWCQADYRAFSTAPFVGNCVQVLACNDAFSLSKGQTLSLQVRDLKTQALHEQHLFTAEADSGWSKALCQQINRDSALIRAGVFDAKACTVTPGATGNAFWGPQHAELSVTLTEVHWWASDPLDASATPSGAALQAWVYDAFSQRLLGQHTWLPSKAQRASGKWLEPWAKALAGSEVAPYMRIDPVTALLEQRGDGLRIFATLPGQEHRVEGPLLKAAFNTPADAVLVTVRHPGNQALLHHALFRPQDCEAAPKNQTTWVEALAGFIQGQKWPELEVKDNKQVWVLKDAELQVALANVGDGNGWSVEDYGVELLSADEWPRGDSDEPVNVSVEANEGVTRLTIDSPGTELVFRLSEDAHKKGYRVLGCIPRQESLERLREVYDNFVTTTIEAQGFAPVPFSELTTPKGGLEIAKGAAEYSYLHETYMEYRKNGGAGQYKLNKLSKALHTDKAEANTPVPIGNLLKNLHFNEDSYNEYLSTRKLVSEIELTEMELGGLCIIPALSIKQEILKGASQDMLESYTADADQDLFKMIYASLNAAHLVSTDDKEALSPNAGQAATQAAAARIVEKISSHLTDAVFCLVQDISFLAGRPTDEVADSILKVSYKAAASMAKELGYSFDTTRLIDNFLETLNSTYATTSFSSYPPSSVYDELRLAVPNATSALPPVWPLSVTDKTIVWQGVLQGQTYDIHMSIPETERGTPARTVGHIGASKPTRLWQHLVSVKYQPPAKVEERSDISFLCEDYGNTNGSEVFDTTGHSESGVDPRTGLFHAHYPVASLQGLQGQGPVCELTLHYSAMRANEAGLGDGWAWRFSSVQVRDRLLTLADGVQVKFTDAQWAELGKGQALKLPACVVRSNADYSEFIIDLPSGRQEVLKKPAAQGSDEEEPNKAFHELVLKTLKAIRDKSQPDFPTKPDSWQQWILSCLPQMYYGAASLDYIEAVQAWQGDSNIKELHRRIADYETPFVQLLPTIIESPYGEKLTLEWKRQKGQFLLIAVNSGNEALFKAQYIKPQEKKGSEVRMQVWPGSQAEKYEVNLELEGYLLRKLTRKQNDNVLQQVDCDYDDDPTLDRVLCSLRELDGSIECVKYQPWQAPDGSENRRPGLPRVMLHALIPGDAQQNQIATYKYDGDFLATDHRIVSVEYECGPHSARERHLLVHGRVKHERRVERFEFLRAVASEQDHWLSFTTRPDQKKNDKLRLTKGYRYTGAGDEFAELLFALKAGDKDDEPTVKDGAVLVERQRELLQWFFDKSDEEERPKLAASISWLLANTPREERDGLGRSVEVATQEEDLAGNVLRLHKSDEHILYRCYYTQAGDNTIKLNSLTGLEALPTLNCPFIPDYATAPVMAEYQCDPFGNAKGLRLFGYRKVKRGTRDLLELAQVVVIEGVEGQVKGDRLDSDTKWALTDAGATLVWRQRTTEISEVSPKTPQSKVMQWSVTDTQVTHHGKERLELKNLQAFEDNPTTPGITVRVSSTTSAGTELLSTELRSRHARRRLERMEQGEEVHWQYDALGRVIEESRYLIKDGATAKGKDQQADESTSTRYSADGKVATHTHKNQDISRSSMDGLQRTWRREWRKHGTQHFIALEHYDFHGQDSGELLASCSWDYLPGGQAVVEMTPEVLGTGPRAWIREQGGLDGPGMLSALQAQSNTDAASGSLGSDSLATQDIKTQHLVEHGLDGQCLFQRSSEYAHRRDGTFEQVEHLTDSAGRTQLQLLRHYDRSGHVIRYERSLGTQTASYSLKRDAMGRVTQLTRPDKSTIAYRYHGLSNHATELKVDGVVVATQKVTAISTLTSRTVGKRTYGFSDTSVTLPDKSTLFTLQNAGGSWLMAQGHTLSSLTVNDDTLTLDSAASDSKTASDWKQTYRDANLPGRQHVEQTSPRAKRQGCRWQSLRGLTLASLRADGHWQRVFTDRQGLLLRTCQDHEEVIHRYDPQGRLQSRSALALKAGGRWQVLSEYDGFGQEMTRRFLRNGSECFKQCLTWRGDGRLASKTSYEQGKQLRAEHFEYDALDRLQKYECNTSAAKHCPLNARGVAVKAQAFTWDALNNLTQCITTTYDGKTHTEDLAYSKTDPTQLVGINCDDDTPNLAWNANGFLTDAAGQHHYSYNAAGQILKVTDDAGKLLARYEYDGSQRLAAQYLESDQSTHELRYDGDELIGQLRYDKAGETCQHTSLTCGLAQYDENEVRWLIDDPQSGVAGQVRDGKLELAPLLPFGEGKALEGVVNGYNGMRRDPVTGHYHAGNGYRSYDPTLRRYAQPDWLSPFGEGGINDYAHCPDPVNLHDPSGAIMVSRWDQQAQKASYERALTDTQKMPVGNRWRGLAFSALLAVVGAVLTVVTGGMAAIVLGFVTVMSILSFAFEVAAVFTADSNPRLSRALSIASVTTGVLSTMGFSGLFKLGLSGLKLLAKGATLVGKGAKVVWNAAKTFARTGLKGLKASWRAARGAGRLSALADDALGGLGSPGKLGSLRRRLMYHLTETVVIGENTPINFARSGLIGKVGSYMQSKGMLAPIMQTRMHRAVAYTADAAGNLLDSNILLGTINSSIDLESQRQALEDAEQPERQASNAVSVRRSGSTAAGQVPRLPSLRTVRHRLLPATQSASFW</sequence>
<feature type="region of interest" description="Disordered" evidence="2">
    <location>
        <begin position="1658"/>
        <end position="1697"/>
    </location>
</feature>
<feature type="transmembrane region" description="Helical" evidence="3">
    <location>
        <begin position="2474"/>
        <end position="2495"/>
    </location>
</feature>
<dbReference type="Gene3D" id="3.30.70.2150">
    <property type="match status" value="1"/>
</dbReference>
<dbReference type="EMBL" id="CP104557">
    <property type="protein sequence ID" value="UXH41738.1"/>
    <property type="molecule type" value="Genomic_DNA"/>
</dbReference>
<feature type="transmembrane region" description="Helical" evidence="3">
    <location>
        <begin position="2448"/>
        <end position="2467"/>
    </location>
</feature>
<evidence type="ECO:0000259" key="4">
    <source>
        <dbReference type="Pfam" id="PF25023"/>
    </source>
</evidence>
<evidence type="ECO:0000313" key="6">
    <source>
        <dbReference type="Proteomes" id="UP001064504"/>
    </source>
</evidence>
<dbReference type="Proteomes" id="UP001064504">
    <property type="component" value="Chromosome"/>
</dbReference>
<feature type="domain" description="Teneurin-like YD-shell" evidence="4">
    <location>
        <begin position="2082"/>
        <end position="2275"/>
    </location>
</feature>
<keyword evidence="1" id="KW-0677">Repeat</keyword>
<keyword evidence="6" id="KW-1185">Reference proteome</keyword>
<keyword evidence="3" id="KW-0812">Transmembrane</keyword>
<evidence type="ECO:0000256" key="2">
    <source>
        <dbReference type="SAM" id="MobiDB-lite"/>
    </source>
</evidence>
<feature type="compositionally biased region" description="Polar residues" evidence="2">
    <location>
        <begin position="2692"/>
        <end position="2708"/>
    </location>
</feature>
<evidence type="ECO:0000313" key="5">
    <source>
        <dbReference type="EMBL" id="UXH41738.1"/>
    </source>
</evidence>
<feature type="region of interest" description="Disordered" evidence="2">
    <location>
        <begin position="2687"/>
        <end position="2713"/>
    </location>
</feature>
<dbReference type="Pfam" id="PF25023">
    <property type="entry name" value="TEN_YD-shell"/>
    <property type="match status" value="1"/>
</dbReference>
<dbReference type="InterPro" id="IPR056823">
    <property type="entry name" value="TEN-like_YD-shell"/>
</dbReference>
<feature type="transmembrane region" description="Helical" evidence="3">
    <location>
        <begin position="2507"/>
        <end position="2526"/>
    </location>
</feature>
<keyword evidence="3" id="KW-1133">Transmembrane helix</keyword>
<dbReference type="Gene3D" id="2.180.10.10">
    <property type="entry name" value="RHS repeat-associated core"/>
    <property type="match status" value="2"/>
</dbReference>
<dbReference type="InterPro" id="IPR022385">
    <property type="entry name" value="Rhs_assc_core"/>
</dbReference>
<accession>A0ABY6AVL8</accession>
<reference evidence="5" key="1">
    <citation type="submission" date="2022-09" db="EMBL/GenBank/DDBJ databases">
        <title>Complete genome sequence of Pseudomonas promysalinigenes strain RL-WG26, a newly isolated PGPR with the potential for plant salinity stress alleviation.</title>
        <authorList>
            <person name="Ren L."/>
            <person name="Wang G."/>
            <person name="Hu H."/>
        </authorList>
    </citation>
    <scope>NUCLEOTIDE SEQUENCE</scope>
    <source>
        <strain evidence="5">RL-WG26</strain>
    </source>
</reference>
<dbReference type="NCBIfam" id="TIGR03696">
    <property type="entry name" value="Rhs_assc_core"/>
    <property type="match status" value="1"/>
</dbReference>
<organism evidence="5 6">
    <name type="scientific">Pseudomonas promysalinigenes</name>
    <dbReference type="NCBI Taxonomy" id="485898"/>
    <lineage>
        <taxon>Bacteria</taxon>
        <taxon>Pseudomonadati</taxon>
        <taxon>Pseudomonadota</taxon>
        <taxon>Gammaproteobacteria</taxon>
        <taxon>Pseudomonadales</taxon>
        <taxon>Pseudomonadaceae</taxon>
        <taxon>Pseudomonas</taxon>
    </lineage>
</organism>